<accession>A0A6V8NC90</accession>
<sequence>MTADRIYFKGLNGIRAIAALTVVVIHTGQYLYLFDLPPSPRYQWHWQSYAVTLFFVLSGFLITYLLLEEKKRTATVSLKGFYLRRILRIWPLYYLVVIGVVVAAEFLPALAFPAISPKQLALYAFLLANVASVSGTVATPLTPLWSIGVEEQFYAIWPVIIKKSGNALRALLGVIFLYLAVRAVCTVAGSQALNALVAETRIDCMAIGGVGALLLREKSKLLPYLYSYPAQVACWGIFLYSSIWKPIHIMSSIDHELYSVIFAIIILNVSTNPRTLVNLENPFCDFLGKISYGLYVYHMPIIFLLRTILKSSFGNQPAAWLVYVLVLGGTIVAAYLSYRFFELPFLRLKDRFSIVLSQGFAVGHEVQAAHSQSGSTGPVPKDPEG</sequence>
<dbReference type="RefSeq" id="WP_183362723.1">
    <property type="nucleotide sequence ID" value="NZ_BLXZ01000008.1"/>
</dbReference>
<dbReference type="GO" id="GO:0016747">
    <property type="term" value="F:acyltransferase activity, transferring groups other than amino-acyl groups"/>
    <property type="evidence" value="ECO:0007669"/>
    <property type="project" value="InterPro"/>
</dbReference>
<evidence type="ECO:0000256" key="1">
    <source>
        <dbReference type="SAM" id="Phobius"/>
    </source>
</evidence>
<dbReference type="EMBL" id="BLXZ01000008">
    <property type="protein sequence ID" value="GFO70141.1"/>
    <property type="molecule type" value="Genomic_DNA"/>
</dbReference>
<keyword evidence="1" id="KW-0472">Membrane</keyword>
<evidence type="ECO:0000259" key="2">
    <source>
        <dbReference type="Pfam" id="PF01757"/>
    </source>
</evidence>
<dbReference type="InterPro" id="IPR002656">
    <property type="entry name" value="Acyl_transf_3_dom"/>
</dbReference>
<dbReference type="Proteomes" id="UP000587586">
    <property type="component" value="Unassembled WGS sequence"/>
</dbReference>
<keyword evidence="4" id="KW-1185">Reference proteome</keyword>
<protein>
    <recommendedName>
        <fullName evidence="2">Acyltransferase 3 domain-containing protein</fullName>
    </recommendedName>
</protein>
<feature type="transmembrane region" description="Helical" evidence="1">
    <location>
        <begin position="12"/>
        <end position="34"/>
    </location>
</feature>
<gene>
    <name evidence="3" type="ORF">GMLC_37200</name>
</gene>
<feature type="transmembrane region" description="Helical" evidence="1">
    <location>
        <begin position="290"/>
        <end position="308"/>
    </location>
</feature>
<reference evidence="4" key="1">
    <citation type="submission" date="2020-06" db="EMBL/GenBank/DDBJ databases">
        <title>Draft genomic sequecing of Geomonas sp. Red745.</title>
        <authorList>
            <person name="Itoh H."/>
            <person name="Xu Z.X."/>
            <person name="Ushijima N."/>
            <person name="Masuda Y."/>
            <person name="Shiratori Y."/>
            <person name="Senoo K."/>
        </authorList>
    </citation>
    <scope>NUCLEOTIDE SEQUENCE [LARGE SCALE GENOMIC DNA]</scope>
    <source>
        <strain evidence="4">Red745</strain>
    </source>
</reference>
<dbReference type="PANTHER" id="PTHR23028:SF53">
    <property type="entry name" value="ACYL_TRANSF_3 DOMAIN-CONTAINING PROTEIN"/>
    <property type="match status" value="1"/>
</dbReference>
<keyword evidence="1" id="KW-0812">Transmembrane</keyword>
<keyword evidence="1" id="KW-1133">Transmembrane helix</keyword>
<dbReference type="Pfam" id="PF01757">
    <property type="entry name" value="Acyl_transf_3"/>
    <property type="match status" value="1"/>
</dbReference>
<organism evidence="3 4">
    <name type="scientific">Geomonas limicola</name>
    <dbReference type="NCBI Taxonomy" id="2740186"/>
    <lineage>
        <taxon>Bacteria</taxon>
        <taxon>Pseudomonadati</taxon>
        <taxon>Thermodesulfobacteriota</taxon>
        <taxon>Desulfuromonadia</taxon>
        <taxon>Geobacterales</taxon>
        <taxon>Geobacteraceae</taxon>
        <taxon>Geomonas</taxon>
    </lineage>
</organism>
<feature type="domain" description="Acyltransferase 3" evidence="2">
    <location>
        <begin position="9"/>
        <end position="338"/>
    </location>
</feature>
<name>A0A6V8NC90_9BACT</name>
<comment type="caution">
    <text evidence="3">The sequence shown here is derived from an EMBL/GenBank/DDBJ whole genome shotgun (WGS) entry which is preliminary data.</text>
</comment>
<dbReference type="GO" id="GO:0000271">
    <property type="term" value="P:polysaccharide biosynthetic process"/>
    <property type="evidence" value="ECO:0007669"/>
    <property type="project" value="TreeGrafter"/>
</dbReference>
<feature type="transmembrane region" description="Helical" evidence="1">
    <location>
        <begin position="92"/>
        <end position="115"/>
    </location>
</feature>
<feature type="transmembrane region" description="Helical" evidence="1">
    <location>
        <begin position="249"/>
        <end position="269"/>
    </location>
</feature>
<dbReference type="AlphaFoldDB" id="A0A6V8NC90"/>
<dbReference type="PANTHER" id="PTHR23028">
    <property type="entry name" value="ACETYLTRANSFERASE"/>
    <property type="match status" value="1"/>
</dbReference>
<proteinExistence type="predicted"/>
<evidence type="ECO:0000313" key="3">
    <source>
        <dbReference type="EMBL" id="GFO70141.1"/>
    </source>
</evidence>
<feature type="transmembrane region" description="Helical" evidence="1">
    <location>
        <begin position="168"/>
        <end position="189"/>
    </location>
</feature>
<feature type="transmembrane region" description="Helical" evidence="1">
    <location>
        <begin position="46"/>
        <end position="67"/>
    </location>
</feature>
<dbReference type="InterPro" id="IPR050879">
    <property type="entry name" value="Acyltransferase_3"/>
</dbReference>
<evidence type="ECO:0000313" key="4">
    <source>
        <dbReference type="Proteomes" id="UP000587586"/>
    </source>
</evidence>
<dbReference type="GO" id="GO:0016020">
    <property type="term" value="C:membrane"/>
    <property type="evidence" value="ECO:0007669"/>
    <property type="project" value="TreeGrafter"/>
</dbReference>
<feature type="transmembrane region" description="Helical" evidence="1">
    <location>
        <begin position="121"/>
        <end position="147"/>
    </location>
</feature>
<feature type="transmembrane region" description="Helical" evidence="1">
    <location>
        <begin position="320"/>
        <end position="341"/>
    </location>
</feature>